<proteinExistence type="predicted"/>
<feature type="region of interest" description="Disordered" evidence="4">
    <location>
        <begin position="155"/>
        <end position="223"/>
    </location>
</feature>
<dbReference type="OrthoDB" id="338531at2759"/>
<evidence type="ECO:0000256" key="4">
    <source>
        <dbReference type="SAM" id="MobiDB-lite"/>
    </source>
</evidence>
<keyword evidence="1" id="KW-0805">Transcription regulation</keyword>
<name>A0A9W8ABX3_9FUNG</name>
<evidence type="ECO:0000313" key="6">
    <source>
        <dbReference type="EMBL" id="KAJ1923768.1"/>
    </source>
</evidence>
<dbReference type="GO" id="GO:0016586">
    <property type="term" value="C:RSC-type complex"/>
    <property type="evidence" value="ECO:0007669"/>
    <property type="project" value="TreeGrafter"/>
</dbReference>
<feature type="signal peptide" evidence="5">
    <location>
        <begin position="1"/>
        <end position="18"/>
    </location>
</feature>
<dbReference type="SUPFAM" id="SSF48371">
    <property type="entry name" value="ARM repeat"/>
    <property type="match status" value="1"/>
</dbReference>
<evidence type="ECO:0000313" key="7">
    <source>
        <dbReference type="Proteomes" id="UP001150569"/>
    </source>
</evidence>
<dbReference type="Proteomes" id="UP001150569">
    <property type="component" value="Unassembled WGS sequence"/>
</dbReference>
<keyword evidence="2" id="KW-0804">Transcription</keyword>
<comment type="caution">
    <text evidence="6">The sequence shown here is derived from an EMBL/GenBank/DDBJ whole genome shotgun (WGS) entry which is preliminary data.</text>
</comment>
<protein>
    <submittedName>
        <fullName evidence="6">Chromatin structure-remodeling complex protein rsc9</fullName>
    </submittedName>
</protein>
<accession>A0A9W8ABX3</accession>
<dbReference type="InterPro" id="IPR052406">
    <property type="entry name" value="Chromatin_Remodeling_Comp"/>
</dbReference>
<keyword evidence="3" id="KW-0539">Nucleus</keyword>
<dbReference type="EMBL" id="JANBPT010000313">
    <property type="protein sequence ID" value="KAJ1923768.1"/>
    <property type="molecule type" value="Genomic_DNA"/>
</dbReference>
<dbReference type="InterPro" id="IPR016024">
    <property type="entry name" value="ARM-type_fold"/>
</dbReference>
<feature type="compositionally biased region" description="Polar residues" evidence="4">
    <location>
        <begin position="161"/>
        <end position="170"/>
    </location>
</feature>
<evidence type="ECO:0000256" key="3">
    <source>
        <dbReference type="ARBA" id="ARBA00023242"/>
    </source>
</evidence>
<feature type="compositionally biased region" description="Acidic residues" evidence="4">
    <location>
        <begin position="176"/>
        <end position="188"/>
    </location>
</feature>
<keyword evidence="5" id="KW-0732">Signal</keyword>
<dbReference type="PANTHER" id="PTHR22970">
    <property type="entry name" value="AT-RICH INTERACTIVE DOMAIN-CONTAINING PROTEIN 2"/>
    <property type="match status" value="1"/>
</dbReference>
<organism evidence="6 7">
    <name type="scientific">Tieghemiomyces parasiticus</name>
    <dbReference type="NCBI Taxonomy" id="78921"/>
    <lineage>
        <taxon>Eukaryota</taxon>
        <taxon>Fungi</taxon>
        <taxon>Fungi incertae sedis</taxon>
        <taxon>Zoopagomycota</taxon>
        <taxon>Kickxellomycotina</taxon>
        <taxon>Dimargaritomycetes</taxon>
        <taxon>Dimargaritales</taxon>
        <taxon>Dimargaritaceae</taxon>
        <taxon>Tieghemiomyces</taxon>
    </lineage>
</organism>
<gene>
    <name evidence="6" type="primary">RSC9</name>
    <name evidence="6" type="ORF">IWQ60_005656</name>
</gene>
<evidence type="ECO:0000256" key="1">
    <source>
        <dbReference type="ARBA" id="ARBA00023015"/>
    </source>
</evidence>
<dbReference type="PANTHER" id="PTHR22970:SF14">
    <property type="entry name" value="AT-RICH INTERACTIVE DOMAIN-CONTAINING PROTEIN 2"/>
    <property type="match status" value="1"/>
</dbReference>
<evidence type="ECO:0000256" key="5">
    <source>
        <dbReference type="SAM" id="SignalP"/>
    </source>
</evidence>
<reference evidence="6" key="1">
    <citation type="submission" date="2022-07" db="EMBL/GenBank/DDBJ databases">
        <title>Phylogenomic reconstructions and comparative analyses of Kickxellomycotina fungi.</title>
        <authorList>
            <person name="Reynolds N.K."/>
            <person name="Stajich J.E."/>
            <person name="Barry K."/>
            <person name="Grigoriev I.V."/>
            <person name="Crous P."/>
            <person name="Smith M.E."/>
        </authorList>
    </citation>
    <scope>NUCLEOTIDE SEQUENCE</scope>
    <source>
        <strain evidence="6">RSA 861</strain>
    </source>
</reference>
<feature type="compositionally biased region" description="Acidic residues" evidence="4">
    <location>
        <begin position="709"/>
        <end position="725"/>
    </location>
</feature>
<sequence length="971" mass="107575">MATSLAGLSALAILPTEAHMLSTPVGLFNHEFFTYHQAQGVTAPQIIAVGRREITPLQFFEHLRAIGFPKTKAAGGSHARQILRRLGISQSSRNVHIFRAFFDTFMRPFVIALNREYAECIQSPTTQQRAEEIKTLLQPPEARRERLVDILANFRHGDSSPAITPESTQPASERSDESEEEEEEEEARDGETSATETRAKTVTKDAAGPPTKRLRPTLEPTPFNPLAQDLEEYLGGQFRNRIFLALRSNLPNEVDWAFNRLLRVSKFCNEDFDIQCIPGILPAILYHLKLAVIRLVNSYALSRARSATTADTDGPLEVPATRLFNQFECTNLARILQIMTVLGNLAQLESPTAPMVLSEPTLQTFNTWILRGRAIHSGLADRSAIVPIAQAAEVALKASDLIAVCASVPRMDDHWARLMRSSLYFYTTELHQLCLEQVESTCLVAPVAQILPAVPQTLRMTLFSPDRATVVRTLRGLAYLLLREHPQLEFILDASVLNQLTNLLLAPDMELMQMTMDVLIKLTECCPTEFMARLAGTSGVSPGEGNESASEIPASNVFSAPSLIAIVVFRIREQARPTLGRTREDPRMTHGARDAAHAAAANDPLYRWLLANLELAAPALNPAGPDKPLVPSFTPLSILYEAYTEALRERMVTGKSTDPPLSVDAFVTRVKNAFPNSHTVQHPKTSQLICLHLRRKLPQFVSIPGTPVETEESEVEEEDQGENETTETPVTSLVCQWKGCTFQVEINPRQSAASEDESAEPARSPFNRAVDQLEAHLMETHVQAMAKAADADPAHADILTRCQWGAGNQADRSGCPHHDPSALRGRTSRTRLIQIVKHVKTHLPPRVAEEGGAVTERKNRPYTKQLPRRMLAYGGPLVTETGPTRAEDAVRRQVNMVHTTWGDVAPEDRAAQRRQTFVRLLRFIKAIAASPVTRPLLSIYRDIFINLNLEYPGMGLDMQSVLANLLPAASP</sequence>
<feature type="region of interest" description="Disordered" evidence="4">
    <location>
        <begin position="705"/>
        <end position="729"/>
    </location>
</feature>
<evidence type="ECO:0000256" key="2">
    <source>
        <dbReference type="ARBA" id="ARBA00023163"/>
    </source>
</evidence>
<feature type="chain" id="PRO_5040735405" evidence="5">
    <location>
        <begin position="19"/>
        <end position="971"/>
    </location>
</feature>
<keyword evidence="7" id="KW-1185">Reference proteome</keyword>
<dbReference type="AlphaFoldDB" id="A0A9W8ABX3"/>